<dbReference type="AlphaFoldDB" id="A0A2P2EDB6"/>
<dbReference type="RefSeq" id="WP_133245815.1">
    <property type="nucleotide sequence ID" value="NZ_BFBR01000009.1"/>
</dbReference>
<keyword evidence="3" id="KW-1185">Reference proteome</keyword>
<evidence type="ECO:0008006" key="4">
    <source>
        <dbReference type="Google" id="ProtNLM"/>
    </source>
</evidence>
<sequence>MVKSYIVIQLCLYSVLLCGGCGQSPTAHVSAKPNQVWNPKIELELTWPKGVNGPPGNGVYLSLLDQYAPPVPLNQITGDYLVVANRYPDSSKGTVSLLINEQEIPNVVTAGEREKYWSLSTRLTIKCPVTPKTVIPPPEIIALDASVYSVICVSERGITRILTSDIDFGENFPTEISEKAEIFLSRMGIVLSPSP</sequence>
<reference evidence="2 3" key="1">
    <citation type="journal article" date="2018" name="Genome Announc.">
        <title>Draft Genome Sequence of "Candidatus Phycosocius bacilliformis," an Alphaproteobacterial Ectosymbiont of the Hydrocarbon-Producing Green Alga Botryococcus braunii.</title>
        <authorList>
            <person name="Tanabe Y."/>
            <person name="Yamaguchi H."/>
            <person name="Watanabe M.M."/>
        </authorList>
    </citation>
    <scope>NUCLEOTIDE SEQUENCE [LARGE SCALE GENOMIC DNA]</scope>
    <source>
        <strain evidence="2 3">BOTRYCO-2</strain>
    </source>
</reference>
<dbReference type="Proteomes" id="UP000245086">
    <property type="component" value="Unassembled WGS sequence"/>
</dbReference>
<feature type="chain" id="PRO_5015180723" description="Ig-like domain-containing protein" evidence="1">
    <location>
        <begin position="20"/>
        <end position="195"/>
    </location>
</feature>
<accession>A0A2P2EDB6</accession>
<evidence type="ECO:0000313" key="2">
    <source>
        <dbReference type="EMBL" id="GBF59044.1"/>
    </source>
</evidence>
<name>A0A2P2EDB6_9PROT</name>
<organism evidence="2 3">
    <name type="scientific">Candidatus Phycosocius bacilliformis</name>
    <dbReference type="NCBI Taxonomy" id="1445552"/>
    <lineage>
        <taxon>Bacteria</taxon>
        <taxon>Pseudomonadati</taxon>
        <taxon>Pseudomonadota</taxon>
        <taxon>Alphaproteobacteria</taxon>
        <taxon>Caulobacterales</taxon>
        <taxon>Caulobacterales incertae sedis</taxon>
        <taxon>Candidatus Phycosocius</taxon>
    </lineage>
</organism>
<evidence type="ECO:0000256" key="1">
    <source>
        <dbReference type="SAM" id="SignalP"/>
    </source>
</evidence>
<gene>
    <name evidence="2" type="ORF">PbB2_02736</name>
</gene>
<comment type="caution">
    <text evidence="2">The sequence shown here is derived from an EMBL/GenBank/DDBJ whole genome shotgun (WGS) entry which is preliminary data.</text>
</comment>
<dbReference type="EMBL" id="BFBR01000009">
    <property type="protein sequence ID" value="GBF59044.1"/>
    <property type="molecule type" value="Genomic_DNA"/>
</dbReference>
<keyword evidence="1" id="KW-0732">Signal</keyword>
<evidence type="ECO:0000313" key="3">
    <source>
        <dbReference type="Proteomes" id="UP000245086"/>
    </source>
</evidence>
<feature type="signal peptide" evidence="1">
    <location>
        <begin position="1"/>
        <end position="19"/>
    </location>
</feature>
<proteinExistence type="predicted"/>
<protein>
    <recommendedName>
        <fullName evidence="4">Ig-like domain-containing protein</fullName>
    </recommendedName>
</protein>